<gene>
    <name evidence="3" type="ORF">Ga0074812_1506</name>
</gene>
<feature type="domain" description="DUF397" evidence="2">
    <location>
        <begin position="15"/>
        <end position="69"/>
    </location>
</feature>
<name>A0A0S4R2C3_9ACTN</name>
<evidence type="ECO:0000313" key="3">
    <source>
        <dbReference type="EMBL" id="CUU60906.1"/>
    </source>
</evidence>
<sequence length="74" mass="7627">MNSTPPGPTNPPAGLTWRKSSYSGGNGGNCVEVAELPDGGRAVRHSKHPDGGVLSFSAAEWDAFLAGARDGEFN</sequence>
<organism evidence="3 4">
    <name type="scientific">Parafrankia irregularis</name>
    <dbReference type="NCBI Taxonomy" id="795642"/>
    <lineage>
        <taxon>Bacteria</taxon>
        <taxon>Bacillati</taxon>
        <taxon>Actinomycetota</taxon>
        <taxon>Actinomycetes</taxon>
        <taxon>Frankiales</taxon>
        <taxon>Frankiaceae</taxon>
        <taxon>Parafrankia</taxon>
    </lineage>
</organism>
<dbReference type="InterPro" id="IPR007278">
    <property type="entry name" value="DUF397"/>
</dbReference>
<feature type="compositionally biased region" description="Pro residues" evidence="1">
    <location>
        <begin position="1"/>
        <end position="11"/>
    </location>
</feature>
<dbReference type="AlphaFoldDB" id="A0A0S4R2C3"/>
<dbReference type="Pfam" id="PF04149">
    <property type="entry name" value="DUF397"/>
    <property type="match status" value="1"/>
</dbReference>
<dbReference type="EMBL" id="FAOZ01000050">
    <property type="protein sequence ID" value="CUU60906.1"/>
    <property type="molecule type" value="Genomic_DNA"/>
</dbReference>
<dbReference type="Proteomes" id="UP000198802">
    <property type="component" value="Unassembled WGS sequence"/>
</dbReference>
<protein>
    <recommendedName>
        <fullName evidence="2">DUF397 domain-containing protein</fullName>
    </recommendedName>
</protein>
<feature type="region of interest" description="Disordered" evidence="1">
    <location>
        <begin position="1"/>
        <end position="22"/>
    </location>
</feature>
<evidence type="ECO:0000259" key="2">
    <source>
        <dbReference type="Pfam" id="PF04149"/>
    </source>
</evidence>
<accession>A0A0S4R2C3</accession>
<evidence type="ECO:0000256" key="1">
    <source>
        <dbReference type="SAM" id="MobiDB-lite"/>
    </source>
</evidence>
<reference evidence="4" key="1">
    <citation type="submission" date="2015-11" db="EMBL/GenBank/DDBJ databases">
        <authorList>
            <person name="Varghese N."/>
        </authorList>
    </citation>
    <scope>NUCLEOTIDE SEQUENCE [LARGE SCALE GENOMIC DNA]</scope>
    <source>
        <strain evidence="4">DSM 45899</strain>
    </source>
</reference>
<keyword evidence="4" id="KW-1185">Reference proteome</keyword>
<evidence type="ECO:0000313" key="4">
    <source>
        <dbReference type="Proteomes" id="UP000198802"/>
    </source>
</evidence>
<dbReference type="RefSeq" id="WP_054571557.1">
    <property type="nucleotide sequence ID" value="NZ_FAOZ01000050.1"/>
</dbReference>
<proteinExistence type="predicted"/>